<feature type="region of interest" description="Disordered" evidence="1">
    <location>
        <begin position="228"/>
        <end position="249"/>
    </location>
</feature>
<reference evidence="3 4" key="2">
    <citation type="submission" date="2016-05" db="EMBL/GenBank/DDBJ databases">
        <title>Lineage-specific infection strategies underlie the spectrum of fungal disease in amphibians.</title>
        <authorList>
            <person name="Cuomo C.A."/>
            <person name="Farrer R.A."/>
            <person name="James T."/>
            <person name="Longcore J."/>
            <person name="Birren B."/>
        </authorList>
    </citation>
    <scope>NUCLEOTIDE SEQUENCE [LARGE SCALE GENOMIC DNA]</scope>
    <source>
        <strain evidence="3 4">JEL423</strain>
    </source>
</reference>
<feature type="transmembrane region" description="Helical" evidence="2">
    <location>
        <begin position="157"/>
        <end position="184"/>
    </location>
</feature>
<feature type="transmembrane region" description="Helical" evidence="2">
    <location>
        <begin position="268"/>
        <end position="291"/>
    </location>
</feature>
<dbReference type="Proteomes" id="UP000077115">
    <property type="component" value="Unassembled WGS sequence"/>
</dbReference>
<protein>
    <submittedName>
        <fullName evidence="3">Uncharacterized protein</fullName>
    </submittedName>
</protein>
<dbReference type="EMBL" id="DS022300">
    <property type="protein sequence ID" value="OAJ37401.1"/>
    <property type="molecule type" value="Genomic_DNA"/>
</dbReference>
<sequence length="370" mass="41172">MGIQSTKVYILSLIITLATGTSLVVSLINTVHISRYAIYARTWHAASLFLTTLALLSCLIAQTVNLYFDVEWTALIAVFISLSSVAHVLLQIQTLSPCFGPKRSSGDKKGCMCKIASARVWSILMQTAIVAVHFFTVKPVYDRAIFGFKPNSNYWEMMWYINITWPWIMIVVAIDFTCAIKYILVLSEAIEMLGCVSIDSEEDEDGADLKKLETKHSILYDKKTSTDPIQSKLKRDNEHRHTSTALSPSSTRSINVEKMSRGKRSALFAAYVRGLILTAGVSIAVVIMVLLTVALQDPRIKVPKSSKNYSGAMWTCLVLGHIELTGFCALLTSRNIMLARMQDPIYRVYGEEATRDEGFSSADSLSNVKK</sequence>
<evidence type="ECO:0000256" key="2">
    <source>
        <dbReference type="SAM" id="Phobius"/>
    </source>
</evidence>
<organism evidence="3 4">
    <name type="scientific">Batrachochytrium dendrobatidis (strain JEL423)</name>
    <dbReference type="NCBI Taxonomy" id="403673"/>
    <lineage>
        <taxon>Eukaryota</taxon>
        <taxon>Fungi</taxon>
        <taxon>Fungi incertae sedis</taxon>
        <taxon>Chytridiomycota</taxon>
        <taxon>Chytridiomycota incertae sedis</taxon>
        <taxon>Chytridiomycetes</taxon>
        <taxon>Rhizophydiales</taxon>
        <taxon>Rhizophydiales incertae sedis</taxon>
        <taxon>Batrachochytrium</taxon>
    </lineage>
</organism>
<evidence type="ECO:0000313" key="3">
    <source>
        <dbReference type="EMBL" id="OAJ37401.1"/>
    </source>
</evidence>
<dbReference type="OrthoDB" id="10647192at2759"/>
<accession>A0A177WDD3</accession>
<keyword evidence="2" id="KW-1133">Transmembrane helix</keyword>
<feature type="transmembrane region" description="Helical" evidence="2">
    <location>
        <begin position="43"/>
        <end position="68"/>
    </location>
</feature>
<feature type="transmembrane region" description="Helical" evidence="2">
    <location>
        <begin position="74"/>
        <end position="95"/>
    </location>
</feature>
<reference evidence="3 4" key="1">
    <citation type="submission" date="2006-10" db="EMBL/GenBank/DDBJ databases">
        <title>The Genome Sequence of Batrachochytrium dendrobatidis JEL423.</title>
        <authorList>
            <consortium name="The Broad Institute Genome Sequencing Platform"/>
            <person name="Birren B."/>
            <person name="Lander E."/>
            <person name="Galagan J."/>
            <person name="Cuomo C."/>
            <person name="Devon K."/>
            <person name="Jaffe D."/>
            <person name="Butler J."/>
            <person name="Alvarez P."/>
            <person name="Gnerre S."/>
            <person name="Grabherr M."/>
            <person name="Kleber M."/>
            <person name="Mauceli E."/>
            <person name="Brockman W."/>
            <person name="Young S."/>
            <person name="LaButti K."/>
            <person name="Sykes S."/>
            <person name="DeCaprio D."/>
            <person name="Crawford M."/>
            <person name="Koehrsen M."/>
            <person name="Engels R."/>
            <person name="Montgomery P."/>
            <person name="Pearson M."/>
            <person name="Howarth C."/>
            <person name="Larson L."/>
            <person name="White J."/>
            <person name="O'Leary S."/>
            <person name="Kodira C."/>
            <person name="Zeng Q."/>
            <person name="Yandava C."/>
            <person name="Alvarado L."/>
            <person name="Longcore J."/>
            <person name="James T."/>
        </authorList>
    </citation>
    <scope>NUCLEOTIDE SEQUENCE [LARGE SCALE GENOMIC DNA]</scope>
    <source>
        <strain evidence="3 4">JEL423</strain>
    </source>
</reference>
<keyword evidence="2" id="KW-0472">Membrane</keyword>
<feature type="transmembrane region" description="Helical" evidence="2">
    <location>
        <begin position="6"/>
        <end position="31"/>
    </location>
</feature>
<dbReference type="AlphaFoldDB" id="A0A177WDD3"/>
<evidence type="ECO:0000256" key="1">
    <source>
        <dbReference type="SAM" id="MobiDB-lite"/>
    </source>
</evidence>
<proteinExistence type="predicted"/>
<feature type="transmembrane region" description="Helical" evidence="2">
    <location>
        <begin position="311"/>
        <end position="332"/>
    </location>
</feature>
<name>A0A177WDD3_BATDL</name>
<feature type="transmembrane region" description="Helical" evidence="2">
    <location>
        <begin position="116"/>
        <end position="137"/>
    </location>
</feature>
<evidence type="ECO:0000313" key="4">
    <source>
        <dbReference type="Proteomes" id="UP000077115"/>
    </source>
</evidence>
<keyword evidence="2" id="KW-0812">Transmembrane</keyword>
<gene>
    <name evidence="3" type="ORF">BDEG_21423</name>
</gene>
<dbReference type="VEuPathDB" id="FungiDB:BDEG_21423"/>